<sequence length="90" mass="10177">MQELKSDAPNVMDILAVFSRMMVHSTDSRRCVNSIITKGMIQQMPLLSLPAKYFSRVYANAHFAGALPIQLDTINGPSTPFDDYTSRYYQ</sequence>
<dbReference type="Proteomes" id="UP000094565">
    <property type="component" value="Chromosome 2"/>
</dbReference>
<gene>
    <name evidence="1" type="ORF">ATY40_BA7503326</name>
</gene>
<protein>
    <submittedName>
        <fullName evidence="1">BA75_03326T0</fullName>
    </submittedName>
</protein>
<name>A0A1B2JDD7_PICPA</name>
<reference evidence="1 2" key="1">
    <citation type="submission" date="2016-02" db="EMBL/GenBank/DDBJ databases">
        <title>Comparative genomic and transcriptomic foundation for Pichia pastoris.</title>
        <authorList>
            <person name="Love K.R."/>
            <person name="Shah K.A."/>
            <person name="Whittaker C.A."/>
            <person name="Wu J."/>
            <person name="Bartlett M.C."/>
            <person name="Ma D."/>
            <person name="Leeson R.L."/>
            <person name="Priest M."/>
            <person name="Young S.K."/>
            <person name="Love J.C."/>
        </authorList>
    </citation>
    <scope>NUCLEOTIDE SEQUENCE [LARGE SCALE GENOMIC DNA]</scope>
    <source>
        <strain evidence="1 2">ATCC 28485</strain>
    </source>
</reference>
<dbReference type="EMBL" id="CP014585">
    <property type="protein sequence ID" value="ANZ76050.1"/>
    <property type="molecule type" value="Genomic_DNA"/>
</dbReference>
<evidence type="ECO:0000313" key="2">
    <source>
        <dbReference type="Proteomes" id="UP000094565"/>
    </source>
</evidence>
<dbReference type="AlphaFoldDB" id="A0A1B2JDD7"/>
<organism evidence="1 2">
    <name type="scientific">Komagataella pastoris</name>
    <name type="common">Yeast</name>
    <name type="synonym">Pichia pastoris</name>
    <dbReference type="NCBI Taxonomy" id="4922"/>
    <lineage>
        <taxon>Eukaryota</taxon>
        <taxon>Fungi</taxon>
        <taxon>Dikarya</taxon>
        <taxon>Ascomycota</taxon>
        <taxon>Saccharomycotina</taxon>
        <taxon>Pichiomycetes</taxon>
        <taxon>Pichiales</taxon>
        <taxon>Pichiaceae</taxon>
        <taxon>Komagataella</taxon>
    </lineage>
</organism>
<accession>A0A1B2JDD7</accession>
<evidence type="ECO:0000313" key="1">
    <source>
        <dbReference type="EMBL" id="ANZ76050.1"/>
    </source>
</evidence>
<proteinExistence type="predicted"/>
<keyword evidence="2" id="KW-1185">Reference proteome</keyword>